<dbReference type="RefSeq" id="WP_073229141.1">
    <property type="nucleotide sequence ID" value="NZ_FQUQ01000001.1"/>
</dbReference>
<accession>A0A1M4WYP6</accession>
<dbReference type="AlphaFoldDB" id="A0A1M4WYP6"/>
<protein>
    <recommendedName>
        <fullName evidence="3">Cell surface protein</fullName>
    </recommendedName>
</protein>
<evidence type="ECO:0000313" key="1">
    <source>
        <dbReference type="EMBL" id="SHE86320.1"/>
    </source>
</evidence>
<evidence type="ECO:0000313" key="2">
    <source>
        <dbReference type="Proteomes" id="UP000184287"/>
    </source>
</evidence>
<name>A0A1M4WYP6_9SPHI</name>
<proteinExistence type="predicted"/>
<organism evidence="1 2">
    <name type="scientific">Pedobacter caeni</name>
    <dbReference type="NCBI Taxonomy" id="288992"/>
    <lineage>
        <taxon>Bacteria</taxon>
        <taxon>Pseudomonadati</taxon>
        <taxon>Bacteroidota</taxon>
        <taxon>Sphingobacteriia</taxon>
        <taxon>Sphingobacteriales</taxon>
        <taxon>Sphingobacteriaceae</taxon>
        <taxon>Pedobacter</taxon>
    </lineage>
</organism>
<dbReference type="Proteomes" id="UP000184287">
    <property type="component" value="Unassembled WGS sequence"/>
</dbReference>
<sequence>MNTKKYLVAGLMVSAFLFGCKKDRNTEIEVPVVPESNQFVTSLFDYVPAPGQFINMSFGTMEAAKGILKKEGLVSLGAWGGYIVLGFDHTVTNRKDLADIMIKGNAQSNFAEPGVVWVMKDDNKNGKPDDTWYEIAGSESGKTGYIRDYEVTYTKPTPANGDVAWKDNKGNSGVVGINASHTQSYYPDWISTSQYTLKGSLLPSTNVNMTNPGLIVSMPFTSGYADNQVTGDAIDISNAVDKDGKNVVLTGIDFIKIQTGIQANLKAVGEISTEISSVSDLSLVK</sequence>
<dbReference type="EMBL" id="FQUQ01000001">
    <property type="protein sequence ID" value="SHE86320.1"/>
    <property type="molecule type" value="Genomic_DNA"/>
</dbReference>
<dbReference type="STRING" id="288992.SAMN04488522_1011434"/>
<keyword evidence="2" id="KW-1185">Reference proteome</keyword>
<reference evidence="2" key="1">
    <citation type="submission" date="2016-11" db="EMBL/GenBank/DDBJ databases">
        <authorList>
            <person name="Varghese N."/>
            <person name="Submissions S."/>
        </authorList>
    </citation>
    <scope>NUCLEOTIDE SEQUENCE [LARGE SCALE GENOMIC DNA]</scope>
    <source>
        <strain evidence="2">DSM 16990</strain>
    </source>
</reference>
<gene>
    <name evidence="1" type="ORF">SAMN04488522_1011434</name>
</gene>
<dbReference type="OrthoDB" id="975810at2"/>
<evidence type="ECO:0008006" key="3">
    <source>
        <dbReference type="Google" id="ProtNLM"/>
    </source>
</evidence>
<dbReference type="PROSITE" id="PS51257">
    <property type="entry name" value="PROKAR_LIPOPROTEIN"/>
    <property type="match status" value="1"/>
</dbReference>